<accession>A0A7S4WJS0</accession>
<name>A0A7S4WJS0_9STRA</name>
<feature type="region of interest" description="Disordered" evidence="1">
    <location>
        <begin position="1"/>
        <end position="21"/>
    </location>
</feature>
<evidence type="ECO:0000313" key="2">
    <source>
        <dbReference type="EMBL" id="CAE4668128.1"/>
    </source>
</evidence>
<dbReference type="EMBL" id="HBNS01060782">
    <property type="protein sequence ID" value="CAE4668128.1"/>
    <property type="molecule type" value="Transcribed_RNA"/>
</dbReference>
<sequence>MRYMQDANSSFNTTSRSEADAKYKEDLKIAIALSSSEAKEPKPNIHPNSRSAYALAKEEERMVKEAIVASISEQKARVLDREVVPLSELRSPLLPTVDDSVELPELV</sequence>
<evidence type="ECO:0000256" key="1">
    <source>
        <dbReference type="SAM" id="MobiDB-lite"/>
    </source>
</evidence>
<protein>
    <submittedName>
        <fullName evidence="2">Uncharacterized protein</fullName>
    </submittedName>
</protein>
<reference evidence="2" key="1">
    <citation type="submission" date="2021-01" db="EMBL/GenBank/DDBJ databases">
        <authorList>
            <person name="Corre E."/>
            <person name="Pelletier E."/>
            <person name="Niang G."/>
            <person name="Scheremetjew M."/>
            <person name="Finn R."/>
            <person name="Kale V."/>
            <person name="Holt S."/>
            <person name="Cochrane G."/>
            <person name="Meng A."/>
            <person name="Brown T."/>
            <person name="Cohen L."/>
        </authorList>
    </citation>
    <scope>NUCLEOTIDE SEQUENCE</scope>
    <source>
        <strain evidence="2">GSO104</strain>
    </source>
</reference>
<feature type="compositionally biased region" description="Polar residues" evidence="1">
    <location>
        <begin position="1"/>
        <end position="16"/>
    </location>
</feature>
<dbReference type="AlphaFoldDB" id="A0A7S4WJS0"/>
<gene>
    <name evidence="2" type="ORF">DBRI00130_LOCUS43789</name>
</gene>
<organism evidence="2">
    <name type="scientific">Ditylum brightwellii</name>
    <dbReference type="NCBI Taxonomy" id="49249"/>
    <lineage>
        <taxon>Eukaryota</taxon>
        <taxon>Sar</taxon>
        <taxon>Stramenopiles</taxon>
        <taxon>Ochrophyta</taxon>
        <taxon>Bacillariophyta</taxon>
        <taxon>Mediophyceae</taxon>
        <taxon>Lithodesmiophycidae</taxon>
        <taxon>Lithodesmiales</taxon>
        <taxon>Lithodesmiaceae</taxon>
        <taxon>Ditylum</taxon>
    </lineage>
</organism>
<proteinExistence type="predicted"/>